<dbReference type="PANTHER" id="PTHR16222:SF24">
    <property type="entry name" value="ADP-RIBOSYLHYDROLASE ARH3"/>
    <property type="match status" value="1"/>
</dbReference>
<evidence type="ECO:0000256" key="2">
    <source>
        <dbReference type="ARBA" id="ARBA00022801"/>
    </source>
</evidence>
<dbReference type="RefSeq" id="WP_276239250.1">
    <property type="nucleotide sequence ID" value="NZ_CP119989.1"/>
</dbReference>
<sequence>MSDSATTDERRARARGALIGLACGDALGRPVTGDTPAAVRDRYGRVTELLGADGHRAGTTTGLTAAAVATAHDHIGESGDWPAPAVAGSTAGRTLTAAVPHGLVDAPASERAASAADTTERRADADPVEDDTREAAAVVAVVVGELVDGATTAAALDTARTVALDRGAPVSVRETLAVVGDRAAVTIATAGPALALLETALHEAVVADGPEESTVASVSRGGEAAALGAVAGALAGARHGEADVPIRWRNGLGETAAVLRDLADALTEASPAERR</sequence>
<dbReference type="InterPro" id="IPR005502">
    <property type="entry name" value="Ribosyl_crysJ1"/>
</dbReference>
<evidence type="ECO:0000313" key="4">
    <source>
        <dbReference type="EMBL" id="MFC7096276.1"/>
    </source>
</evidence>
<dbReference type="PANTHER" id="PTHR16222">
    <property type="entry name" value="ADP-RIBOSYLGLYCOHYDROLASE"/>
    <property type="match status" value="1"/>
</dbReference>
<dbReference type="Gene3D" id="1.10.4080.10">
    <property type="entry name" value="ADP-ribosylation/Crystallin J1"/>
    <property type="match status" value="1"/>
</dbReference>
<dbReference type="SUPFAM" id="SSF101478">
    <property type="entry name" value="ADP-ribosylglycohydrolase"/>
    <property type="match status" value="1"/>
</dbReference>
<keyword evidence="2" id="KW-0378">Hydrolase</keyword>
<feature type="compositionally biased region" description="Low complexity" evidence="3">
    <location>
        <begin position="107"/>
        <end position="117"/>
    </location>
</feature>
<comment type="caution">
    <text evidence="4">The sequence shown here is derived from an EMBL/GenBank/DDBJ whole genome shotgun (WGS) entry which is preliminary data.</text>
</comment>
<dbReference type="GeneID" id="79269838"/>
<keyword evidence="5" id="KW-1185">Reference proteome</keyword>
<protein>
    <submittedName>
        <fullName evidence="4">ADP-ribosylglycohydrolase family protein</fullName>
    </submittedName>
</protein>
<gene>
    <name evidence="4" type="ORF">ACFQKD_03075</name>
</gene>
<dbReference type="EMBL" id="JBHTAG010000002">
    <property type="protein sequence ID" value="MFC7096276.1"/>
    <property type="molecule type" value="Genomic_DNA"/>
</dbReference>
<evidence type="ECO:0000256" key="3">
    <source>
        <dbReference type="SAM" id="MobiDB-lite"/>
    </source>
</evidence>
<feature type="region of interest" description="Disordered" evidence="3">
    <location>
        <begin position="107"/>
        <end position="130"/>
    </location>
</feature>
<proteinExistence type="inferred from homology"/>
<accession>A0ABD5WVE2</accession>
<dbReference type="Proteomes" id="UP001596388">
    <property type="component" value="Unassembled WGS sequence"/>
</dbReference>
<dbReference type="InterPro" id="IPR050792">
    <property type="entry name" value="ADP-ribosylglycohydrolase"/>
</dbReference>
<dbReference type="Pfam" id="PF03747">
    <property type="entry name" value="ADP_ribosyl_GH"/>
    <property type="match status" value="2"/>
</dbReference>
<evidence type="ECO:0000313" key="5">
    <source>
        <dbReference type="Proteomes" id="UP001596388"/>
    </source>
</evidence>
<dbReference type="GO" id="GO:0016787">
    <property type="term" value="F:hydrolase activity"/>
    <property type="evidence" value="ECO:0007669"/>
    <property type="project" value="UniProtKB-KW"/>
</dbReference>
<dbReference type="InterPro" id="IPR036705">
    <property type="entry name" value="Ribosyl_crysJ1_sf"/>
</dbReference>
<evidence type="ECO:0000256" key="1">
    <source>
        <dbReference type="ARBA" id="ARBA00010702"/>
    </source>
</evidence>
<comment type="similarity">
    <text evidence="1">Belongs to the ADP-ribosylglycohydrolase family.</text>
</comment>
<dbReference type="AlphaFoldDB" id="A0ABD5WVE2"/>
<reference evidence="4 5" key="1">
    <citation type="journal article" date="2019" name="Int. J. Syst. Evol. Microbiol.">
        <title>The Global Catalogue of Microorganisms (GCM) 10K type strain sequencing project: providing services to taxonomists for standard genome sequencing and annotation.</title>
        <authorList>
            <consortium name="The Broad Institute Genomics Platform"/>
            <consortium name="The Broad Institute Genome Sequencing Center for Infectious Disease"/>
            <person name="Wu L."/>
            <person name="Ma J."/>
        </authorList>
    </citation>
    <scope>NUCLEOTIDE SEQUENCE [LARGE SCALE GENOMIC DNA]</scope>
    <source>
        <strain evidence="4 5">DT55</strain>
    </source>
</reference>
<name>A0ABD5WVE2_9EURY</name>
<organism evidence="4 5">
    <name type="scientific">Halobaculum marinum</name>
    <dbReference type="NCBI Taxonomy" id="3031996"/>
    <lineage>
        <taxon>Archaea</taxon>
        <taxon>Methanobacteriati</taxon>
        <taxon>Methanobacteriota</taxon>
        <taxon>Stenosarchaea group</taxon>
        <taxon>Halobacteria</taxon>
        <taxon>Halobacteriales</taxon>
        <taxon>Haloferacaceae</taxon>
        <taxon>Halobaculum</taxon>
    </lineage>
</organism>